<evidence type="ECO:0000313" key="2">
    <source>
        <dbReference type="Proteomes" id="UP000886501"/>
    </source>
</evidence>
<comment type="caution">
    <text evidence="1">The sequence shown here is derived from an EMBL/GenBank/DDBJ whole genome shotgun (WGS) entry which is preliminary data.</text>
</comment>
<dbReference type="Proteomes" id="UP000886501">
    <property type="component" value="Unassembled WGS sequence"/>
</dbReference>
<reference evidence="1" key="2">
    <citation type="journal article" date="2020" name="Nat. Commun.">
        <title>Large-scale genome sequencing of mycorrhizal fungi provides insights into the early evolution of symbiotic traits.</title>
        <authorList>
            <person name="Miyauchi S."/>
            <person name="Kiss E."/>
            <person name="Kuo A."/>
            <person name="Drula E."/>
            <person name="Kohler A."/>
            <person name="Sanchez-Garcia M."/>
            <person name="Morin E."/>
            <person name="Andreopoulos B."/>
            <person name="Barry K.W."/>
            <person name="Bonito G."/>
            <person name="Buee M."/>
            <person name="Carver A."/>
            <person name="Chen C."/>
            <person name="Cichocki N."/>
            <person name="Clum A."/>
            <person name="Culley D."/>
            <person name="Crous P.W."/>
            <person name="Fauchery L."/>
            <person name="Girlanda M."/>
            <person name="Hayes R.D."/>
            <person name="Keri Z."/>
            <person name="LaButti K."/>
            <person name="Lipzen A."/>
            <person name="Lombard V."/>
            <person name="Magnuson J."/>
            <person name="Maillard F."/>
            <person name="Murat C."/>
            <person name="Nolan M."/>
            <person name="Ohm R.A."/>
            <person name="Pangilinan J."/>
            <person name="Pereira M.F."/>
            <person name="Perotto S."/>
            <person name="Peter M."/>
            <person name="Pfister S."/>
            <person name="Riley R."/>
            <person name="Sitrit Y."/>
            <person name="Stielow J.B."/>
            <person name="Szollosi G."/>
            <person name="Zifcakova L."/>
            <person name="Stursova M."/>
            <person name="Spatafora J.W."/>
            <person name="Tedersoo L."/>
            <person name="Vaario L.M."/>
            <person name="Yamada A."/>
            <person name="Yan M."/>
            <person name="Wang P."/>
            <person name="Xu J."/>
            <person name="Bruns T."/>
            <person name="Baldrian P."/>
            <person name="Vilgalys R."/>
            <person name="Dunand C."/>
            <person name="Henrissat B."/>
            <person name="Grigoriev I.V."/>
            <person name="Hibbett D."/>
            <person name="Nagy L.G."/>
            <person name="Martin F.M."/>
        </authorList>
    </citation>
    <scope>NUCLEOTIDE SEQUENCE</scope>
    <source>
        <strain evidence="1">P2</strain>
    </source>
</reference>
<gene>
    <name evidence="1" type="ORF">BDM02DRAFT_3184267</name>
</gene>
<proteinExistence type="predicted"/>
<protein>
    <submittedName>
        <fullName evidence="1">Uncharacterized protein</fullName>
    </submittedName>
</protein>
<name>A0ACB6ZPJ4_THEGA</name>
<dbReference type="EMBL" id="MU117973">
    <property type="protein sequence ID" value="KAF9651755.1"/>
    <property type="molecule type" value="Genomic_DNA"/>
</dbReference>
<reference evidence="1" key="1">
    <citation type="submission" date="2019-10" db="EMBL/GenBank/DDBJ databases">
        <authorList>
            <consortium name="DOE Joint Genome Institute"/>
            <person name="Kuo A."/>
            <person name="Miyauchi S."/>
            <person name="Kiss E."/>
            <person name="Drula E."/>
            <person name="Kohler A."/>
            <person name="Sanchez-Garcia M."/>
            <person name="Andreopoulos B."/>
            <person name="Barry K.W."/>
            <person name="Bonito G."/>
            <person name="Buee M."/>
            <person name="Carver A."/>
            <person name="Chen C."/>
            <person name="Cichocki N."/>
            <person name="Clum A."/>
            <person name="Culley D."/>
            <person name="Crous P.W."/>
            <person name="Fauchery L."/>
            <person name="Girlanda M."/>
            <person name="Hayes R."/>
            <person name="Keri Z."/>
            <person name="Labutti K."/>
            <person name="Lipzen A."/>
            <person name="Lombard V."/>
            <person name="Magnuson J."/>
            <person name="Maillard F."/>
            <person name="Morin E."/>
            <person name="Murat C."/>
            <person name="Nolan M."/>
            <person name="Ohm R."/>
            <person name="Pangilinan J."/>
            <person name="Pereira M."/>
            <person name="Perotto S."/>
            <person name="Peter M."/>
            <person name="Riley R."/>
            <person name="Sitrit Y."/>
            <person name="Stielow B."/>
            <person name="Szollosi G."/>
            <person name="Zifcakova L."/>
            <person name="Stursova M."/>
            <person name="Spatafora J.W."/>
            <person name="Tedersoo L."/>
            <person name="Vaario L.-M."/>
            <person name="Yamada A."/>
            <person name="Yan M."/>
            <person name="Wang P."/>
            <person name="Xu J."/>
            <person name="Bruns T."/>
            <person name="Baldrian P."/>
            <person name="Vilgalys R."/>
            <person name="Henrissat B."/>
            <person name="Grigoriev I.V."/>
            <person name="Hibbett D."/>
            <person name="Nagy L.G."/>
            <person name="Martin F.M."/>
        </authorList>
    </citation>
    <scope>NUCLEOTIDE SEQUENCE</scope>
    <source>
        <strain evidence="1">P2</strain>
    </source>
</reference>
<evidence type="ECO:0000313" key="1">
    <source>
        <dbReference type="EMBL" id="KAF9651755.1"/>
    </source>
</evidence>
<accession>A0ACB6ZPJ4</accession>
<organism evidence="1 2">
    <name type="scientific">Thelephora ganbajun</name>
    <name type="common">Ganba fungus</name>
    <dbReference type="NCBI Taxonomy" id="370292"/>
    <lineage>
        <taxon>Eukaryota</taxon>
        <taxon>Fungi</taxon>
        <taxon>Dikarya</taxon>
        <taxon>Basidiomycota</taxon>
        <taxon>Agaricomycotina</taxon>
        <taxon>Agaricomycetes</taxon>
        <taxon>Thelephorales</taxon>
        <taxon>Thelephoraceae</taxon>
        <taxon>Thelephora</taxon>
    </lineage>
</organism>
<keyword evidence="2" id="KW-1185">Reference proteome</keyword>
<sequence length="309" mass="33043">MDSPQPPRSKRVAVSSATGPPLSVDELKEKHGIKAIDYAYHSKLAPVPALIHRQAQPSIEGPDSSQSRSRTLQRVPTEIIDENSQQSSQGYSNSRLLARNPNTLERSPHRLRYPAANAQTTTPGPSNAAALPPSAGQVARPQPASPYSPLRYTADVPSHKGKANDLVPMDVDDGVRSITPTPAPRLATPFTSPLPALEKVSGTVPTPTPPSTPPFPSKQSLPISRNSSLTKRPSLTPGSRSLIRLSSSSHVLTGHPPRYYLRKRKPTTTAAPIVASASQEAKPKSKSRAHAILRGGILKGRSKKKANKS</sequence>